<proteinExistence type="predicted"/>
<organism evidence="1">
    <name type="scientific">Culicoides sonorensis</name>
    <name type="common">Biting midge</name>
    <dbReference type="NCBI Taxonomy" id="179676"/>
    <lineage>
        <taxon>Eukaryota</taxon>
        <taxon>Metazoa</taxon>
        <taxon>Ecdysozoa</taxon>
        <taxon>Arthropoda</taxon>
        <taxon>Hexapoda</taxon>
        <taxon>Insecta</taxon>
        <taxon>Pterygota</taxon>
        <taxon>Neoptera</taxon>
        <taxon>Endopterygota</taxon>
        <taxon>Diptera</taxon>
        <taxon>Nematocera</taxon>
        <taxon>Chironomoidea</taxon>
        <taxon>Ceratopogonidae</taxon>
        <taxon>Ceratopogoninae</taxon>
        <taxon>Culicoides</taxon>
        <taxon>Monoculicoides</taxon>
    </lineage>
</organism>
<evidence type="ECO:0000313" key="1">
    <source>
        <dbReference type="EMBL" id="SSX20809.1"/>
    </source>
</evidence>
<dbReference type="EMBL" id="UFQT01000142">
    <property type="protein sequence ID" value="SSX20809.1"/>
    <property type="molecule type" value="Genomic_DNA"/>
</dbReference>
<gene>
    <name evidence="1" type="primary">CSON002589</name>
</gene>
<dbReference type="VEuPathDB" id="VectorBase:CSON002589"/>
<reference evidence="1" key="1">
    <citation type="submission" date="2018-07" db="EMBL/GenBank/DDBJ databases">
        <authorList>
            <person name="Quirk P.G."/>
            <person name="Krulwich T.A."/>
        </authorList>
    </citation>
    <scope>NUCLEOTIDE SEQUENCE</scope>
</reference>
<accession>A0A336LVS8</accession>
<dbReference type="AlphaFoldDB" id="A0A336LVS8"/>
<name>A0A336LVS8_CULSO</name>
<sequence length="115" mass="12887">MDLASLIKPFMTLSPTEQDVDKLIDFLIENENELSKINGFYIDSFVAVVAVEIYKRCSDVSTVHLKNAVRASNVLLKLVLQNIDQHLNLLSIETLLFMCEGKNYTGLLANPTVLT</sequence>
<protein>
    <submittedName>
        <fullName evidence="1">CSON002589 protein</fullName>
    </submittedName>
</protein>